<gene>
    <name evidence="5" type="ORF">F1B92_05915</name>
</gene>
<dbReference type="PROSITE" id="PS52004">
    <property type="entry name" value="KS3_2"/>
    <property type="match status" value="1"/>
</dbReference>
<organism evidence="5 6">
    <name type="scientific">Campylobacter portucalensis</name>
    <dbReference type="NCBI Taxonomy" id="2608384"/>
    <lineage>
        <taxon>Bacteria</taxon>
        <taxon>Pseudomonadati</taxon>
        <taxon>Campylobacterota</taxon>
        <taxon>Epsilonproteobacteria</taxon>
        <taxon>Campylobacterales</taxon>
        <taxon>Campylobacteraceae</taxon>
        <taxon>Campylobacter</taxon>
    </lineage>
</organism>
<dbReference type="InterPro" id="IPR014030">
    <property type="entry name" value="Ketoacyl_synth_N"/>
</dbReference>
<protein>
    <submittedName>
        <fullName evidence="5">Beta-ACP synthase</fullName>
    </submittedName>
</protein>
<dbReference type="Pfam" id="PF02801">
    <property type="entry name" value="Ketoacyl-synt_C"/>
    <property type="match status" value="1"/>
</dbReference>
<dbReference type="PANTHER" id="PTHR11712">
    <property type="entry name" value="POLYKETIDE SYNTHASE-RELATED"/>
    <property type="match status" value="1"/>
</dbReference>
<keyword evidence="2 3" id="KW-0808">Transferase</keyword>
<reference evidence="5 6" key="1">
    <citation type="submission" date="2019-09" db="EMBL/GenBank/DDBJ databases">
        <authorList>
            <person name="Silva M."/>
            <person name="Pereira G."/>
            <person name="Lopes-Da-Costa L."/>
            <person name="Silva E."/>
        </authorList>
    </citation>
    <scope>NUCLEOTIDE SEQUENCE [LARGE SCALE GENOMIC DNA]</scope>
    <source>
        <strain evidence="5 6">FMV-PI01</strain>
    </source>
</reference>
<evidence type="ECO:0000256" key="3">
    <source>
        <dbReference type="RuleBase" id="RU003694"/>
    </source>
</evidence>
<dbReference type="InterPro" id="IPR020841">
    <property type="entry name" value="PKS_Beta-ketoAc_synthase_dom"/>
</dbReference>
<dbReference type="AlphaFoldDB" id="A0A6L5WHV7"/>
<keyword evidence="6" id="KW-1185">Reference proteome</keyword>
<dbReference type="SMART" id="SM00825">
    <property type="entry name" value="PKS_KS"/>
    <property type="match status" value="1"/>
</dbReference>
<evidence type="ECO:0000259" key="4">
    <source>
        <dbReference type="PROSITE" id="PS52004"/>
    </source>
</evidence>
<reference evidence="5 6" key="2">
    <citation type="submission" date="2020-03" db="EMBL/GenBank/DDBJ databases">
        <title>Campylobacter portucalensis sp. nov., a new species of Campylobacter isolated from the reproductive tract of bulls.</title>
        <authorList>
            <person name="Silva M.F."/>
            <person name="Pereira G."/>
            <person name="Carneiro C."/>
            <person name="Hemphill A."/>
            <person name="Mateus L."/>
            <person name="Lopes-Da-Costa L."/>
            <person name="Silva E."/>
        </authorList>
    </citation>
    <scope>NUCLEOTIDE SEQUENCE [LARGE SCALE GENOMIC DNA]</scope>
    <source>
        <strain evidence="5 6">FMV-PI01</strain>
    </source>
</reference>
<accession>A0A6L5WHV7</accession>
<dbReference type="InterPro" id="IPR016039">
    <property type="entry name" value="Thiolase-like"/>
</dbReference>
<dbReference type="GO" id="GO:0004315">
    <property type="term" value="F:3-oxoacyl-[acyl-carrier-protein] synthase activity"/>
    <property type="evidence" value="ECO:0007669"/>
    <property type="project" value="TreeGrafter"/>
</dbReference>
<dbReference type="Pfam" id="PF00109">
    <property type="entry name" value="ketoacyl-synt"/>
    <property type="match status" value="1"/>
</dbReference>
<dbReference type="InterPro" id="IPR000794">
    <property type="entry name" value="Beta-ketoacyl_synthase"/>
</dbReference>
<comment type="similarity">
    <text evidence="1 3">Belongs to the thiolase-like superfamily. Beta-ketoacyl-ACP synthases family.</text>
</comment>
<evidence type="ECO:0000313" key="6">
    <source>
        <dbReference type="Proteomes" id="UP000476338"/>
    </source>
</evidence>
<dbReference type="PANTHER" id="PTHR11712:SF320">
    <property type="entry name" value="BETA-KETOACYL SYNTHASE"/>
    <property type="match status" value="1"/>
</dbReference>
<evidence type="ECO:0000256" key="2">
    <source>
        <dbReference type="ARBA" id="ARBA00022679"/>
    </source>
</evidence>
<dbReference type="Gene3D" id="3.40.47.10">
    <property type="match status" value="1"/>
</dbReference>
<evidence type="ECO:0000256" key="1">
    <source>
        <dbReference type="ARBA" id="ARBA00008467"/>
    </source>
</evidence>
<dbReference type="GO" id="GO:0006633">
    <property type="term" value="P:fatty acid biosynthetic process"/>
    <property type="evidence" value="ECO:0007669"/>
    <property type="project" value="TreeGrafter"/>
</dbReference>
<feature type="domain" description="Ketosynthase family 3 (KS3)" evidence="4">
    <location>
        <begin position="1"/>
        <end position="378"/>
    </location>
</feature>
<dbReference type="Proteomes" id="UP000476338">
    <property type="component" value="Unassembled WGS sequence"/>
</dbReference>
<dbReference type="GO" id="GO:0005829">
    <property type="term" value="C:cytosol"/>
    <property type="evidence" value="ECO:0007669"/>
    <property type="project" value="TreeGrafter"/>
</dbReference>
<name>A0A6L5WHV7_9BACT</name>
<proteinExistence type="inferred from homology"/>
<dbReference type="EMBL" id="VWSJ01000023">
    <property type="protein sequence ID" value="MSN96699.1"/>
    <property type="molecule type" value="Genomic_DNA"/>
</dbReference>
<dbReference type="InterPro" id="IPR014031">
    <property type="entry name" value="Ketoacyl_synth_C"/>
</dbReference>
<comment type="caution">
    <text evidence="5">The sequence shown here is derived from an EMBL/GenBank/DDBJ whole genome shotgun (WGS) entry which is preliminary data.</text>
</comment>
<dbReference type="RefSeq" id="WP_154570966.1">
    <property type="nucleotide sequence ID" value="NZ_VWSJ01000023.1"/>
</dbReference>
<sequence>MKIYISRPSILSAAGDEKALLKSISLNQTHIQKFSYLNQKFMVGKITQNLENIPSKFNDWLQTRTNQIAFNVVLSLESEIQKAIKKFGRDRVGVVVGTTTSGVEENFKTLENGNLDRAKFCVNKNALFNPAVFIKQMFNLQNVAYSISTACTSGLKAINEGVNLIKSGICKAVIVGGVDSLNTLTLFGFKSLSILSDDLIKPFGKDRNGTNLGEGGCFMLLSCDEISDFVIKGFENNCDAFHITTPRKDGLFQTKIVLNLLKALEDQKVEYVNLHATGTLINDEMEAAVLNQTLSNTKSSGIKHIIGHTLGAAGAIETGICIKFLENEEILPFYDGYEIDGSLDKFNLLSLPEKLKVNNAISLSFAFGGDNAGILVGKSYV</sequence>
<dbReference type="SUPFAM" id="SSF53901">
    <property type="entry name" value="Thiolase-like"/>
    <property type="match status" value="1"/>
</dbReference>
<evidence type="ECO:0000313" key="5">
    <source>
        <dbReference type="EMBL" id="MSN96699.1"/>
    </source>
</evidence>